<evidence type="ECO:0000256" key="1">
    <source>
        <dbReference type="SAM" id="Phobius"/>
    </source>
</evidence>
<dbReference type="EMBL" id="JBDIML010000006">
    <property type="protein sequence ID" value="MEN2768572.1"/>
    <property type="molecule type" value="Genomic_DNA"/>
</dbReference>
<dbReference type="RefSeq" id="WP_345826061.1">
    <property type="nucleotide sequence ID" value="NZ_JBDIML010000006.1"/>
</dbReference>
<dbReference type="Proteomes" id="UP001444625">
    <property type="component" value="Unassembled WGS sequence"/>
</dbReference>
<protein>
    <recommendedName>
        <fullName evidence="4">DUF4878 domain-containing protein</fullName>
    </recommendedName>
</protein>
<evidence type="ECO:0008006" key="4">
    <source>
        <dbReference type="Google" id="ProtNLM"/>
    </source>
</evidence>
<sequence>MKRNHNKKLLFSIFAIILVLCLVLYFVYFYIINSPSNQAEEAVEAFYTYEQDGAFSESWEMFHPLMKERFEKGHYLQDRVHVFFNHFDVNTFTFTIEDSELIRNWQIEEDAEPLEEVYRVPVSQYFEGKYGNFQIIQNVYVTNLDGEWKVLWDYKKSETSTESEEN</sequence>
<accession>A0ABU9XJX9</accession>
<keyword evidence="1" id="KW-1133">Transmembrane helix</keyword>
<keyword evidence="1" id="KW-0472">Membrane</keyword>
<comment type="caution">
    <text evidence="2">The sequence shown here is derived from an EMBL/GenBank/DDBJ whole genome shotgun (WGS) entry which is preliminary data.</text>
</comment>
<gene>
    <name evidence="2" type="ORF">ABC228_15425</name>
</gene>
<proteinExistence type="predicted"/>
<organism evidence="2 3">
    <name type="scientific">Ornithinibacillus xuwenensis</name>
    <dbReference type="NCBI Taxonomy" id="3144668"/>
    <lineage>
        <taxon>Bacteria</taxon>
        <taxon>Bacillati</taxon>
        <taxon>Bacillota</taxon>
        <taxon>Bacilli</taxon>
        <taxon>Bacillales</taxon>
        <taxon>Bacillaceae</taxon>
        <taxon>Ornithinibacillus</taxon>
    </lineage>
</organism>
<dbReference type="SUPFAM" id="SSF54427">
    <property type="entry name" value="NTF2-like"/>
    <property type="match status" value="1"/>
</dbReference>
<reference evidence="2 3" key="1">
    <citation type="submission" date="2024-05" db="EMBL/GenBank/DDBJ databases">
        <authorList>
            <person name="Haq I."/>
            <person name="Ullah Z."/>
            <person name="Ahmad R."/>
            <person name="Li M."/>
            <person name="Tong Y."/>
        </authorList>
    </citation>
    <scope>NUCLEOTIDE SEQUENCE [LARGE SCALE GENOMIC DNA]</scope>
    <source>
        <strain evidence="2 3">16A2E</strain>
    </source>
</reference>
<keyword evidence="1" id="KW-0812">Transmembrane</keyword>
<dbReference type="InterPro" id="IPR032710">
    <property type="entry name" value="NTF2-like_dom_sf"/>
</dbReference>
<keyword evidence="3" id="KW-1185">Reference proteome</keyword>
<evidence type="ECO:0000313" key="3">
    <source>
        <dbReference type="Proteomes" id="UP001444625"/>
    </source>
</evidence>
<evidence type="ECO:0000313" key="2">
    <source>
        <dbReference type="EMBL" id="MEN2768572.1"/>
    </source>
</evidence>
<feature type="transmembrane region" description="Helical" evidence="1">
    <location>
        <begin position="9"/>
        <end position="31"/>
    </location>
</feature>
<name>A0ABU9XJX9_9BACI</name>